<accession>A0A6I8M4J3</accession>
<sequence length="160" mass="17111">MTSAVPPSDALGCPVPIARFVARTDLAVVALQHVVAYPAGCAFTVHLGIRRGSLDQATWDGIGESHAGGFRGASDDSLQFRVGRGSLTEIGGGASYDDRRYRGDRQLWLSPLPAGPFEFSVEWRKVGLARTATTIDGQAIVEAAARAEPYWPTPPRPPRP</sequence>
<reference evidence="1 2" key="1">
    <citation type="submission" date="2019-09" db="EMBL/GenBank/DDBJ databases">
        <authorList>
            <person name="Leyn A S."/>
        </authorList>
    </citation>
    <scope>NUCLEOTIDE SEQUENCE [LARGE SCALE GENOMIC DNA]</scope>
    <source>
        <strain evidence="1">AA231_1</strain>
    </source>
</reference>
<evidence type="ECO:0000313" key="1">
    <source>
        <dbReference type="EMBL" id="VVJ24702.1"/>
    </source>
</evidence>
<dbReference type="EMBL" id="CABVGP010000003">
    <property type="protein sequence ID" value="VVJ24702.1"/>
    <property type="molecule type" value="Genomic_DNA"/>
</dbReference>
<keyword evidence="2" id="KW-1185">Reference proteome</keyword>
<name>A0A6I8M4J3_9PSEU</name>
<proteinExistence type="predicted"/>
<dbReference type="Proteomes" id="UP000399805">
    <property type="component" value="Unassembled WGS sequence"/>
</dbReference>
<evidence type="ECO:0000313" key="2">
    <source>
        <dbReference type="Proteomes" id="UP000399805"/>
    </source>
</evidence>
<organism evidence="1 2">
    <name type="scientific">Amycolatopsis camponoti</name>
    <dbReference type="NCBI Taxonomy" id="2606593"/>
    <lineage>
        <taxon>Bacteria</taxon>
        <taxon>Bacillati</taxon>
        <taxon>Actinomycetota</taxon>
        <taxon>Actinomycetes</taxon>
        <taxon>Pseudonocardiales</taxon>
        <taxon>Pseudonocardiaceae</taxon>
        <taxon>Amycolatopsis</taxon>
    </lineage>
</organism>
<gene>
    <name evidence="1" type="ORF">AA23TX_09562</name>
</gene>
<dbReference type="RefSeq" id="WP_155549267.1">
    <property type="nucleotide sequence ID" value="NZ_CABVGP010000003.1"/>
</dbReference>
<dbReference type="AlphaFoldDB" id="A0A6I8M4J3"/>
<protein>
    <submittedName>
        <fullName evidence="1">Uncharacterized protein</fullName>
    </submittedName>
</protein>